<evidence type="ECO:0000256" key="1">
    <source>
        <dbReference type="SAM" id="Phobius"/>
    </source>
</evidence>
<dbReference type="PANTHER" id="PTHR33121">
    <property type="entry name" value="CYCLIC DI-GMP PHOSPHODIESTERASE PDEF"/>
    <property type="match status" value="1"/>
</dbReference>
<protein>
    <recommendedName>
        <fullName evidence="7">GGDEF domain-containing protein</fullName>
    </recommendedName>
</protein>
<dbReference type="PROSITE" id="PS50885">
    <property type="entry name" value="HAMP"/>
    <property type="match status" value="1"/>
</dbReference>
<accession>A0A266QE70</accession>
<dbReference type="NCBIfam" id="TIGR00254">
    <property type="entry name" value="GGDEF"/>
    <property type="match status" value="1"/>
</dbReference>
<dbReference type="InterPro" id="IPR001633">
    <property type="entry name" value="EAL_dom"/>
</dbReference>
<dbReference type="Gene3D" id="3.30.70.270">
    <property type="match status" value="1"/>
</dbReference>
<dbReference type="Gene3D" id="3.20.20.450">
    <property type="entry name" value="EAL domain"/>
    <property type="match status" value="1"/>
</dbReference>
<dbReference type="CDD" id="cd01949">
    <property type="entry name" value="GGDEF"/>
    <property type="match status" value="1"/>
</dbReference>
<proteinExistence type="predicted"/>
<dbReference type="InterPro" id="IPR000160">
    <property type="entry name" value="GGDEF_dom"/>
</dbReference>
<dbReference type="SMART" id="SM00052">
    <property type="entry name" value="EAL"/>
    <property type="match status" value="1"/>
</dbReference>
<evidence type="ECO:0000259" key="4">
    <source>
        <dbReference type="PROSITE" id="PS50887"/>
    </source>
</evidence>
<dbReference type="InterPro" id="IPR050706">
    <property type="entry name" value="Cyclic-di-GMP_PDE-like"/>
</dbReference>
<dbReference type="PROSITE" id="PS50887">
    <property type="entry name" value="GGDEF"/>
    <property type="match status" value="1"/>
</dbReference>
<dbReference type="InterPro" id="IPR029787">
    <property type="entry name" value="Nucleotide_cyclase"/>
</dbReference>
<dbReference type="InterPro" id="IPR043128">
    <property type="entry name" value="Rev_trsase/Diguanyl_cyclase"/>
</dbReference>
<dbReference type="Pfam" id="PF00990">
    <property type="entry name" value="GGDEF"/>
    <property type="match status" value="1"/>
</dbReference>
<keyword evidence="1" id="KW-0812">Transmembrane</keyword>
<dbReference type="SMART" id="SM00304">
    <property type="entry name" value="HAMP"/>
    <property type="match status" value="1"/>
</dbReference>
<dbReference type="GO" id="GO:0016020">
    <property type="term" value="C:membrane"/>
    <property type="evidence" value="ECO:0007669"/>
    <property type="project" value="InterPro"/>
</dbReference>
<dbReference type="Pfam" id="PF00672">
    <property type="entry name" value="HAMP"/>
    <property type="match status" value="1"/>
</dbReference>
<dbReference type="Proteomes" id="UP000216101">
    <property type="component" value="Unassembled WGS sequence"/>
</dbReference>
<dbReference type="GO" id="GO:0007165">
    <property type="term" value="P:signal transduction"/>
    <property type="evidence" value="ECO:0007669"/>
    <property type="project" value="InterPro"/>
</dbReference>
<dbReference type="InterPro" id="IPR003660">
    <property type="entry name" value="HAMP_dom"/>
</dbReference>
<sequence>MPKFSYLLKLLTFLIGLVIALETISYLATRVIINKAVTQNARVELLAGGELFSRIMQKNAEQLALSVKVLTEDFGFKDAVATNDEKTIASALMNHSARVKADIGVMIGNDGKLVASDEKFALQLDNEFAGLQAQAQVRGQAYDIIFIDGHAYQFVMFAVKAPVVIGLAGMGFEIKQDFSAELRKLTGLEVSFVSHLDNEFHYLNGTLQDEQPNNLIAQLALNEKLGDVFIYDDFISLAVPATRQNQQLIAVLQVPLSHALSHFSHLNVQLFILALVFSLLAGVAALFLARSVTRPVTLLATIARRIAGGFYSTPIAVNSADELGDLARAFITMQKAIGEREQQVLYQSEHDPLTGLPNRLLIFPRLEDSISRSKPLQQSVFLLVIDIKNFTQINDELSQEIGDAVLREVGQKIDRLLNYGEVLRLGSDEFLAILMVPDKAAIDEWVELIHAAFKTPLQVSGIQVSVEMNIGIAAYPEDADSADSLLRRANLALNHGRNSEQRSCWYQSGWDEKHLRRLHLFREFETSLNAGHISLYYQPKINLEQPDTLGAEALVRWHHPELGFISPDEFIGVIESSGQITILTRWALKTAIAHLRQLLDEQIKITCSVNLSALDLLVDELPAYVAELLQSQRVPAENLVLEITESAIMREADKCLNNLRRLRDLGLTLSIDDFGTGYSSLSQLKKLPVSELKIDKSFILNLDSSEDDQLIVRSTIELGHTLGLSVTAEGVESEAIKTLLKHYGCDTAQGYLYSKPLPAAEFIRWVHTYLIGLGR</sequence>
<organism evidence="5 6">
    <name type="scientific">Cellvibrio mixtus</name>
    <dbReference type="NCBI Taxonomy" id="39650"/>
    <lineage>
        <taxon>Bacteria</taxon>
        <taxon>Pseudomonadati</taxon>
        <taxon>Pseudomonadota</taxon>
        <taxon>Gammaproteobacteria</taxon>
        <taxon>Cellvibrionales</taxon>
        <taxon>Cellvibrionaceae</taxon>
        <taxon>Cellvibrio</taxon>
    </lineage>
</organism>
<gene>
    <name evidence="5" type="ORF">CBP51_12040</name>
</gene>
<dbReference type="SMART" id="SM00267">
    <property type="entry name" value="GGDEF"/>
    <property type="match status" value="1"/>
</dbReference>
<comment type="caution">
    <text evidence="5">The sequence shown here is derived from an EMBL/GenBank/DDBJ whole genome shotgun (WGS) entry which is preliminary data.</text>
</comment>
<keyword evidence="6" id="KW-1185">Reference proteome</keyword>
<reference evidence="6" key="1">
    <citation type="submission" date="2017-05" db="EMBL/GenBank/DDBJ databases">
        <authorList>
            <person name="Barney B.M."/>
        </authorList>
    </citation>
    <scope>NUCLEOTIDE SEQUENCE [LARGE SCALE GENOMIC DNA]</scope>
    <source>
        <strain evidence="6">PSBB022</strain>
    </source>
</reference>
<dbReference type="Gene3D" id="6.10.340.10">
    <property type="match status" value="1"/>
</dbReference>
<dbReference type="AlphaFoldDB" id="A0A266QE70"/>
<dbReference type="SUPFAM" id="SSF158472">
    <property type="entry name" value="HAMP domain-like"/>
    <property type="match status" value="1"/>
</dbReference>
<evidence type="ECO:0000259" key="3">
    <source>
        <dbReference type="PROSITE" id="PS50885"/>
    </source>
</evidence>
<feature type="domain" description="GGDEF" evidence="4">
    <location>
        <begin position="378"/>
        <end position="508"/>
    </location>
</feature>
<dbReference type="SUPFAM" id="SSF141868">
    <property type="entry name" value="EAL domain-like"/>
    <property type="match status" value="1"/>
</dbReference>
<dbReference type="PANTHER" id="PTHR33121:SF71">
    <property type="entry name" value="OXYGEN SENSOR PROTEIN DOSP"/>
    <property type="match status" value="1"/>
</dbReference>
<dbReference type="GO" id="GO:0071111">
    <property type="term" value="F:cyclic-guanylate-specific phosphodiesterase activity"/>
    <property type="evidence" value="ECO:0007669"/>
    <property type="project" value="InterPro"/>
</dbReference>
<dbReference type="Pfam" id="PF00563">
    <property type="entry name" value="EAL"/>
    <property type="match status" value="1"/>
</dbReference>
<dbReference type="CDD" id="cd06225">
    <property type="entry name" value="HAMP"/>
    <property type="match status" value="1"/>
</dbReference>
<evidence type="ECO:0000313" key="6">
    <source>
        <dbReference type="Proteomes" id="UP000216101"/>
    </source>
</evidence>
<keyword evidence="1" id="KW-1133">Transmembrane helix</keyword>
<evidence type="ECO:0000313" key="5">
    <source>
        <dbReference type="EMBL" id="OZY87659.1"/>
    </source>
</evidence>
<name>A0A266QE70_9GAMM</name>
<evidence type="ECO:0008006" key="7">
    <source>
        <dbReference type="Google" id="ProtNLM"/>
    </source>
</evidence>
<dbReference type="InterPro" id="IPR035919">
    <property type="entry name" value="EAL_sf"/>
</dbReference>
<feature type="domain" description="HAMP" evidence="3">
    <location>
        <begin position="290"/>
        <end position="342"/>
    </location>
</feature>
<feature type="domain" description="EAL" evidence="2">
    <location>
        <begin position="517"/>
        <end position="770"/>
    </location>
</feature>
<dbReference type="SUPFAM" id="SSF55073">
    <property type="entry name" value="Nucleotide cyclase"/>
    <property type="match status" value="1"/>
</dbReference>
<feature type="transmembrane region" description="Helical" evidence="1">
    <location>
        <begin position="270"/>
        <end position="289"/>
    </location>
</feature>
<dbReference type="PROSITE" id="PS50883">
    <property type="entry name" value="EAL"/>
    <property type="match status" value="1"/>
</dbReference>
<dbReference type="CDD" id="cd01948">
    <property type="entry name" value="EAL"/>
    <property type="match status" value="1"/>
</dbReference>
<keyword evidence="1" id="KW-0472">Membrane</keyword>
<dbReference type="RefSeq" id="WP_094985016.1">
    <property type="nucleotide sequence ID" value="NZ_NHNI01000001.1"/>
</dbReference>
<dbReference type="STRING" id="1209072.GCA_000766945_01797"/>
<dbReference type="EMBL" id="NHNI01000001">
    <property type="protein sequence ID" value="OZY87659.1"/>
    <property type="molecule type" value="Genomic_DNA"/>
</dbReference>
<evidence type="ECO:0000259" key="2">
    <source>
        <dbReference type="PROSITE" id="PS50883"/>
    </source>
</evidence>